<dbReference type="EMBL" id="BLTE01000001">
    <property type="protein sequence ID" value="GFK92481.1"/>
    <property type="molecule type" value="Genomic_DNA"/>
</dbReference>
<protein>
    <submittedName>
        <fullName evidence="2">Uncharacterized protein</fullName>
    </submittedName>
</protein>
<reference evidence="2 3" key="2">
    <citation type="submission" date="2020-05" db="EMBL/GenBank/DDBJ databases">
        <title>Draft genome sequence of Desulfovibrio sp. strainFSS-1.</title>
        <authorList>
            <person name="Shimoshige H."/>
            <person name="Kobayashi H."/>
            <person name="Maekawa T."/>
        </authorList>
    </citation>
    <scope>NUCLEOTIDE SEQUENCE [LARGE SCALE GENOMIC DNA]</scope>
    <source>
        <strain evidence="2 3">SIID29052-01</strain>
    </source>
</reference>
<keyword evidence="3" id="KW-1185">Reference proteome</keyword>
<reference evidence="2 3" key="1">
    <citation type="submission" date="2020-04" db="EMBL/GenBank/DDBJ databases">
        <authorList>
            <consortium name="Desulfovibrio sp. FSS-1 genome sequencing consortium"/>
            <person name="Shimoshige H."/>
            <person name="Kobayashi H."/>
            <person name="Maekawa T."/>
        </authorList>
    </citation>
    <scope>NUCLEOTIDE SEQUENCE [LARGE SCALE GENOMIC DNA]</scope>
    <source>
        <strain evidence="2 3">SIID29052-01</strain>
    </source>
</reference>
<feature type="transmembrane region" description="Helical" evidence="1">
    <location>
        <begin position="6"/>
        <end position="22"/>
    </location>
</feature>
<keyword evidence="1" id="KW-0472">Membrane</keyword>
<gene>
    <name evidence="2" type="ORF">NNJEOMEG_00306</name>
</gene>
<evidence type="ECO:0000313" key="2">
    <source>
        <dbReference type="EMBL" id="GFK92481.1"/>
    </source>
</evidence>
<evidence type="ECO:0000256" key="1">
    <source>
        <dbReference type="SAM" id="Phobius"/>
    </source>
</evidence>
<keyword evidence="1" id="KW-1133">Transmembrane helix</keyword>
<proteinExistence type="predicted"/>
<accession>A0A6V8LPM0</accession>
<evidence type="ECO:0000313" key="3">
    <source>
        <dbReference type="Proteomes" id="UP000494245"/>
    </source>
</evidence>
<dbReference type="AlphaFoldDB" id="A0A6V8LPM0"/>
<comment type="caution">
    <text evidence="2">The sequence shown here is derived from an EMBL/GenBank/DDBJ whole genome shotgun (WGS) entry which is preliminary data.</text>
</comment>
<name>A0A6V8LPM0_9BACT</name>
<keyword evidence="1" id="KW-0812">Transmembrane</keyword>
<organism evidence="2 3">
    <name type="scientific">Fundidesulfovibrio magnetotacticus</name>
    <dbReference type="NCBI Taxonomy" id="2730080"/>
    <lineage>
        <taxon>Bacteria</taxon>
        <taxon>Pseudomonadati</taxon>
        <taxon>Thermodesulfobacteriota</taxon>
        <taxon>Desulfovibrionia</taxon>
        <taxon>Desulfovibrionales</taxon>
        <taxon>Desulfovibrionaceae</taxon>
        <taxon>Fundidesulfovibrio</taxon>
    </lineage>
</organism>
<dbReference type="Proteomes" id="UP000494245">
    <property type="component" value="Unassembled WGS sequence"/>
</dbReference>
<sequence>MLDALLFFGVLMALAVLINWLFPKMEGGGG</sequence>